<dbReference type="Gene3D" id="3.40.50.720">
    <property type="entry name" value="NAD(P)-binding Rossmann-like Domain"/>
    <property type="match status" value="1"/>
</dbReference>
<dbReference type="Gene3D" id="3.90.25.10">
    <property type="entry name" value="UDP-galactose 4-epimerase, domain 1"/>
    <property type="match status" value="1"/>
</dbReference>
<dbReference type="EMBL" id="JACHHG010000014">
    <property type="protein sequence ID" value="MBB6099671.1"/>
    <property type="molecule type" value="Genomic_DNA"/>
</dbReference>
<dbReference type="RefSeq" id="WP_183988420.1">
    <property type="nucleotide sequence ID" value="NZ_JACHHG010000014.1"/>
</dbReference>
<evidence type="ECO:0000259" key="1">
    <source>
        <dbReference type="Pfam" id="PF13460"/>
    </source>
</evidence>
<dbReference type="InterPro" id="IPR052718">
    <property type="entry name" value="NmrA-type_oxidoreductase"/>
</dbReference>
<comment type="caution">
    <text evidence="2">The sequence shown here is derived from an EMBL/GenBank/DDBJ whole genome shotgun (WGS) entry which is preliminary data.</text>
</comment>
<gene>
    <name evidence="2" type="ORF">HNR42_003129</name>
</gene>
<reference evidence="2 3" key="1">
    <citation type="submission" date="2020-08" db="EMBL/GenBank/DDBJ databases">
        <title>Genomic Encyclopedia of Type Strains, Phase IV (KMG-IV): sequencing the most valuable type-strain genomes for metagenomic binning, comparative biology and taxonomic classification.</title>
        <authorList>
            <person name="Goeker M."/>
        </authorList>
    </citation>
    <scope>NUCLEOTIDE SEQUENCE [LARGE SCALE GENOMIC DNA]</scope>
    <source>
        <strain evidence="2 3">DSM 21458</strain>
    </source>
</reference>
<protein>
    <submittedName>
        <fullName evidence="2">NAD(P)H dehydrogenase (Quinone)</fullName>
        <ecNumber evidence="2">1.6.5.2</ecNumber>
    </submittedName>
</protein>
<dbReference type="AlphaFoldDB" id="A0A841I1I1"/>
<keyword evidence="2" id="KW-0560">Oxidoreductase</keyword>
<feature type="domain" description="NAD(P)-binding" evidence="1">
    <location>
        <begin position="6"/>
        <end position="185"/>
    </location>
</feature>
<evidence type="ECO:0000313" key="3">
    <source>
        <dbReference type="Proteomes" id="UP000569951"/>
    </source>
</evidence>
<proteinExistence type="predicted"/>
<keyword evidence="3" id="KW-1185">Reference proteome</keyword>
<organism evidence="2 3">
    <name type="scientific">Deinobacterium chartae</name>
    <dbReference type="NCBI Taxonomy" id="521158"/>
    <lineage>
        <taxon>Bacteria</taxon>
        <taxon>Thermotogati</taxon>
        <taxon>Deinococcota</taxon>
        <taxon>Deinococci</taxon>
        <taxon>Deinococcales</taxon>
        <taxon>Deinococcaceae</taxon>
        <taxon>Deinobacterium</taxon>
    </lineage>
</organism>
<dbReference type="Proteomes" id="UP000569951">
    <property type="component" value="Unassembled WGS sequence"/>
</dbReference>
<dbReference type="Pfam" id="PF13460">
    <property type="entry name" value="NAD_binding_10"/>
    <property type="match status" value="1"/>
</dbReference>
<dbReference type="SUPFAM" id="SSF51735">
    <property type="entry name" value="NAD(P)-binding Rossmann-fold domains"/>
    <property type="match status" value="1"/>
</dbReference>
<sequence>MIAITGATGHLGRLTLEALLRRGVPAQEIVALARDPHKAADLAERGFTVRQADYHRPETLAAALQGVSKLLLISSSDLQDRVGQHRNVLEAARSAGVKLIAYTSLLKADTTPVLLAADHRATEELIRASGIPFVFLRNGWYIENYTGNLEQTLGQGGLLGAAGEGRFTPATRADYAEAAAAVLADEGHENAVYELGGDAAMTLGELAAELSRQSGRPVTYTNLSVDEYIRTLVGFGLPEGAAAVYADADAGIERGDLATDSGDLRRLIGRPTTPLADAIADALRR</sequence>
<dbReference type="EC" id="1.6.5.2" evidence="2"/>
<dbReference type="GO" id="GO:0003955">
    <property type="term" value="F:NAD(P)H dehydrogenase (quinone) activity"/>
    <property type="evidence" value="ECO:0007669"/>
    <property type="project" value="UniProtKB-EC"/>
</dbReference>
<evidence type="ECO:0000313" key="2">
    <source>
        <dbReference type="EMBL" id="MBB6099671.1"/>
    </source>
</evidence>
<dbReference type="PANTHER" id="PTHR47129">
    <property type="entry name" value="QUINONE OXIDOREDUCTASE 2"/>
    <property type="match status" value="1"/>
</dbReference>
<dbReference type="CDD" id="cd05269">
    <property type="entry name" value="TMR_SDR_a"/>
    <property type="match status" value="1"/>
</dbReference>
<name>A0A841I1I1_9DEIO</name>
<dbReference type="InterPro" id="IPR016040">
    <property type="entry name" value="NAD(P)-bd_dom"/>
</dbReference>
<dbReference type="InterPro" id="IPR036291">
    <property type="entry name" value="NAD(P)-bd_dom_sf"/>
</dbReference>
<dbReference type="PANTHER" id="PTHR47129:SF1">
    <property type="entry name" value="NMRA-LIKE DOMAIN-CONTAINING PROTEIN"/>
    <property type="match status" value="1"/>
</dbReference>
<accession>A0A841I1I1</accession>